<protein>
    <recommendedName>
        <fullName evidence="3">DUF6535 domain-containing protein</fullName>
    </recommendedName>
</protein>
<feature type="domain" description="DUF6535" evidence="3">
    <location>
        <begin position="105"/>
        <end position="276"/>
    </location>
</feature>
<proteinExistence type="predicted"/>
<evidence type="ECO:0000313" key="5">
    <source>
        <dbReference type="Proteomes" id="UP000567179"/>
    </source>
</evidence>
<dbReference type="InterPro" id="IPR045338">
    <property type="entry name" value="DUF6535"/>
</dbReference>
<dbReference type="OrthoDB" id="3235960at2759"/>
<name>A0A8H5BLD2_9AGAR</name>
<keyword evidence="2" id="KW-0812">Transmembrane</keyword>
<comment type="caution">
    <text evidence="4">The sequence shown here is derived from an EMBL/GenBank/DDBJ whole genome shotgun (WGS) entry which is preliminary data.</text>
</comment>
<feature type="region of interest" description="Disordered" evidence="1">
    <location>
        <begin position="1"/>
        <end position="50"/>
    </location>
</feature>
<feature type="transmembrane region" description="Helical" evidence="2">
    <location>
        <begin position="282"/>
        <end position="306"/>
    </location>
</feature>
<accession>A0A8H5BLD2</accession>
<evidence type="ECO:0000259" key="3">
    <source>
        <dbReference type="Pfam" id="PF20153"/>
    </source>
</evidence>
<feature type="transmembrane region" description="Helical" evidence="2">
    <location>
        <begin position="125"/>
        <end position="142"/>
    </location>
</feature>
<keyword evidence="2" id="KW-1133">Transmembrane helix</keyword>
<feature type="transmembrane region" description="Helical" evidence="2">
    <location>
        <begin position="198"/>
        <end position="218"/>
    </location>
</feature>
<feature type="transmembrane region" description="Helical" evidence="2">
    <location>
        <begin position="346"/>
        <end position="366"/>
    </location>
</feature>
<feature type="transmembrane region" description="Helical" evidence="2">
    <location>
        <begin position="252"/>
        <end position="276"/>
    </location>
</feature>
<dbReference type="AlphaFoldDB" id="A0A8H5BLD2"/>
<dbReference type="EMBL" id="JAACJJ010000015">
    <property type="protein sequence ID" value="KAF5325278.1"/>
    <property type="molecule type" value="Genomic_DNA"/>
</dbReference>
<feature type="region of interest" description="Disordered" evidence="1">
    <location>
        <begin position="67"/>
        <end position="98"/>
    </location>
</feature>
<feature type="compositionally biased region" description="Polar residues" evidence="1">
    <location>
        <begin position="27"/>
        <end position="44"/>
    </location>
</feature>
<evidence type="ECO:0000256" key="1">
    <source>
        <dbReference type="SAM" id="MobiDB-lite"/>
    </source>
</evidence>
<evidence type="ECO:0000313" key="4">
    <source>
        <dbReference type="EMBL" id="KAF5325278.1"/>
    </source>
</evidence>
<reference evidence="4 5" key="1">
    <citation type="journal article" date="2020" name="ISME J.">
        <title>Uncovering the hidden diversity of litter-decomposition mechanisms in mushroom-forming fungi.</title>
        <authorList>
            <person name="Floudas D."/>
            <person name="Bentzer J."/>
            <person name="Ahren D."/>
            <person name="Johansson T."/>
            <person name="Persson P."/>
            <person name="Tunlid A."/>
        </authorList>
    </citation>
    <scope>NUCLEOTIDE SEQUENCE [LARGE SCALE GENOMIC DNA]</scope>
    <source>
        <strain evidence="4 5">CBS 101986</strain>
    </source>
</reference>
<dbReference type="Proteomes" id="UP000567179">
    <property type="component" value="Unassembled WGS sequence"/>
</dbReference>
<gene>
    <name evidence="4" type="ORF">D9619_009841</name>
</gene>
<organism evidence="4 5">
    <name type="scientific">Psilocybe cf. subviscida</name>
    <dbReference type="NCBI Taxonomy" id="2480587"/>
    <lineage>
        <taxon>Eukaryota</taxon>
        <taxon>Fungi</taxon>
        <taxon>Dikarya</taxon>
        <taxon>Basidiomycota</taxon>
        <taxon>Agaricomycotina</taxon>
        <taxon>Agaricomycetes</taxon>
        <taxon>Agaricomycetidae</taxon>
        <taxon>Agaricales</taxon>
        <taxon>Agaricineae</taxon>
        <taxon>Strophariaceae</taxon>
        <taxon>Psilocybe</taxon>
    </lineage>
</organism>
<sequence>MTSKQDVATIENASKEHELEAAHGQGSAKNVNPSQQVTQPNASLQDRDILEQGVFEHDALHSLAQDNAIPKQKNSSNPPRNFPIPKLPGRRTTPKPDFDPFERLLKPMLEQDTIQCNAWKDEVQNILIFAGLFSAVVTAFIIESYQRLQPDPNDAIVGLLAHIAEKLDNPSINGTASVSSLVSDTRFSPTHSDININVFWFISLILSLTAALIGIITLREHQRYDNMLKPQEMMAILHARLQSFEAWYVPEIFAGLPLLLQASLALFFAGMIEFLFVLRPQVAVPVTLAICIPLIFLLATTLLPFLQVCLLQYPFRFSINDNVPSPCPYKSPQSLIFHRIGVQSKFVFKLFAAIVAGAYACIVEIICFVRRLAGSPPPIFRLQQPHFWNRKYNRYLENIRAICKVRGAHWTSFDMSWLSSRTVHAILLQQAKNRNNSHVTHWRINTMYTFPPEVYDCTRSVRRVIDQHKTGADFYALHHCVESLFSHAMDTFQEWCQQVSTMPNIVESETAGFYFTFAQLLYDIYDLGHYSLNPLVTAAFIKDTISHKSPDGSEITVETLCAAFMAHRAENMPRSGSLSVVPAVPTTAKDGASLLIMNRLKISPEKLFAMRSGDVWLPVILRYSACLREDPLLAPSISHLFRAFLERCSTIQPNSQLALRPAPAYEAYGGIAAYMDLIVHYQSNDGIADALAHLTELCSLHTPLDLMHEKPFLMIAACFYLDAVFSWRYQGHMAPSSNDDSRQFLDNYRPLLNIIVGACGIGEGSISLSYGWSGLDEAIYAIYNYHNPSYPSQPRNSSFGSISLTNPNSRDNIV</sequence>
<keyword evidence="2" id="KW-0472">Membrane</keyword>
<keyword evidence="5" id="KW-1185">Reference proteome</keyword>
<dbReference type="Pfam" id="PF20153">
    <property type="entry name" value="DUF6535"/>
    <property type="match status" value="1"/>
</dbReference>
<evidence type="ECO:0000256" key="2">
    <source>
        <dbReference type="SAM" id="Phobius"/>
    </source>
</evidence>